<dbReference type="InterPro" id="IPR020103">
    <property type="entry name" value="PsdUridine_synth_cat_dom_sf"/>
</dbReference>
<dbReference type="CDD" id="cd02869">
    <property type="entry name" value="PseudoU_synth_RluA_like"/>
    <property type="match status" value="1"/>
</dbReference>
<evidence type="ECO:0000256" key="2">
    <source>
        <dbReference type="SAM" id="MobiDB-lite"/>
    </source>
</evidence>
<dbReference type="PANTHER" id="PTHR21600">
    <property type="entry name" value="MITOCHONDRIAL RNA PSEUDOURIDINE SYNTHASE"/>
    <property type="match status" value="1"/>
</dbReference>
<organism evidence="3 4">
    <name type="scientific">Owenia fusiformis</name>
    <name type="common">Polychaete worm</name>
    <dbReference type="NCBI Taxonomy" id="6347"/>
    <lineage>
        <taxon>Eukaryota</taxon>
        <taxon>Metazoa</taxon>
        <taxon>Spiralia</taxon>
        <taxon>Lophotrochozoa</taxon>
        <taxon>Annelida</taxon>
        <taxon>Polychaeta</taxon>
        <taxon>Sedentaria</taxon>
        <taxon>Canalipalpata</taxon>
        <taxon>Sabellida</taxon>
        <taxon>Oweniida</taxon>
        <taxon>Oweniidae</taxon>
        <taxon>Owenia</taxon>
    </lineage>
</organism>
<dbReference type="InterPro" id="IPR050188">
    <property type="entry name" value="RluA_PseudoU_synthase"/>
</dbReference>
<evidence type="ECO:0000313" key="4">
    <source>
        <dbReference type="Proteomes" id="UP000749559"/>
    </source>
</evidence>
<dbReference type="PANTHER" id="PTHR21600:SF87">
    <property type="entry name" value="RNA PSEUDOURIDYLATE SYNTHASE DOMAIN-CONTAINING PROTEIN 1"/>
    <property type="match status" value="1"/>
</dbReference>
<dbReference type="GO" id="GO:0009982">
    <property type="term" value="F:pseudouridine synthase activity"/>
    <property type="evidence" value="ECO:0007669"/>
    <property type="project" value="InterPro"/>
</dbReference>
<keyword evidence="4" id="KW-1185">Reference proteome</keyword>
<dbReference type="SUPFAM" id="SSF55120">
    <property type="entry name" value="Pseudouridine synthase"/>
    <property type="match status" value="1"/>
</dbReference>
<proteinExistence type="inferred from homology"/>
<evidence type="ECO:0000313" key="3">
    <source>
        <dbReference type="EMBL" id="CAH1794972.1"/>
    </source>
</evidence>
<feature type="region of interest" description="Disordered" evidence="2">
    <location>
        <begin position="297"/>
        <end position="336"/>
    </location>
</feature>
<dbReference type="Proteomes" id="UP000749559">
    <property type="component" value="Unassembled WGS sequence"/>
</dbReference>
<dbReference type="GO" id="GO:0000455">
    <property type="term" value="P:enzyme-directed rRNA pseudouridine synthesis"/>
    <property type="evidence" value="ECO:0007669"/>
    <property type="project" value="TreeGrafter"/>
</dbReference>
<reference evidence="3" key="1">
    <citation type="submission" date="2022-03" db="EMBL/GenBank/DDBJ databases">
        <authorList>
            <person name="Martin C."/>
        </authorList>
    </citation>
    <scope>NUCLEOTIDE SEQUENCE</scope>
</reference>
<comment type="caution">
    <text evidence="3">The sequence shown here is derived from an EMBL/GenBank/DDBJ whole genome shotgun (WGS) entry which is preliminary data.</text>
</comment>
<sequence length="336" mass="38007">MSEKRLKILYKSKNYVIVDKHYDVMVNSNDPSVVTIATQLRDIYPDLANPSLGHLFRFAHRLDYSTSGCLCVCFNKEAAAEAAKAFGNNRVTKHYLALVRGHVTPGEGNSRTIDICIGKDTLSDNPYKQCEASKPGCVDVKKSLTELHVLEHGTYEGLPASKLLLRPQTGRMHQLRVHCDYIGHRIIGDFTYSNREDVSPFRMMLHAYSLTIYTVKSTDGAIHTTAEDPFTSTCDPKWTPVDIIAKYNDIIKSLGKDKALLNYEDYLETREKQRIAREKHYEKKKAKLEQVARQSVSLKNISRDDDNKLNSCELSHGSHDRTVLENPKSKRSGSLS</sequence>
<evidence type="ECO:0000256" key="1">
    <source>
        <dbReference type="ARBA" id="ARBA00010876"/>
    </source>
</evidence>
<dbReference type="Gene3D" id="3.30.2350.10">
    <property type="entry name" value="Pseudouridine synthase"/>
    <property type="match status" value="1"/>
</dbReference>
<comment type="similarity">
    <text evidence="1">Belongs to the pseudouridine synthase RluA family.</text>
</comment>
<dbReference type="InterPro" id="IPR006145">
    <property type="entry name" value="PsdUridine_synth_RsuA/RluA"/>
</dbReference>
<dbReference type="GO" id="GO:0003723">
    <property type="term" value="F:RNA binding"/>
    <property type="evidence" value="ECO:0007669"/>
    <property type="project" value="InterPro"/>
</dbReference>
<protein>
    <submittedName>
        <fullName evidence="3">Uncharacterized protein</fullName>
    </submittedName>
</protein>
<gene>
    <name evidence="3" type="ORF">OFUS_LOCUS19578</name>
</gene>
<accession>A0A8J1UA64</accession>
<dbReference type="Pfam" id="PF00849">
    <property type="entry name" value="PseudoU_synth_2"/>
    <property type="match status" value="1"/>
</dbReference>
<name>A0A8J1UA64_OWEFU</name>
<dbReference type="AlphaFoldDB" id="A0A8J1UA64"/>
<dbReference type="OrthoDB" id="418349at2759"/>
<dbReference type="EMBL" id="CAIIXF020000009">
    <property type="protein sequence ID" value="CAH1794972.1"/>
    <property type="molecule type" value="Genomic_DNA"/>
</dbReference>